<evidence type="ECO:0000313" key="5">
    <source>
        <dbReference type="EMBL" id="SUB61891.1"/>
    </source>
</evidence>
<dbReference type="PATRIC" id="fig|1261.3.peg.55"/>
<evidence type="ECO:0000256" key="2">
    <source>
        <dbReference type="SAM" id="MobiDB-lite"/>
    </source>
</evidence>
<feature type="region of interest" description="Disordered" evidence="2">
    <location>
        <begin position="300"/>
        <end position="321"/>
    </location>
</feature>
<reference evidence="5 7" key="2">
    <citation type="submission" date="2018-06" db="EMBL/GenBank/DDBJ databases">
        <authorList>
            <consortium name="Pathogen Informatics"/>
            <person name="Doyle S."/>
        </authorList>
    </citation>
    <scope>NUCLEOTIDE SEQUENCE [LARGE SCALE GENOMIC DNA]</scope>
    <source>
        <strain evidence="5 7">NCTC11460</strain>
    </source>
</reference>
<feature type="domain" description="DnaB/C C-terminal" evidence="3">
    <location>
        <begin position="231"/>
        <end position="293"/>
    </location>
</feature>
<sequence length="350" mass="40744">MFYRTIKNELYSDVTIPSLFLDMYIPIASGDQLKVFLLGYREAYFYRGRAKEDLNNETIATTLSISEEEVMDAWRFWEDMGVVKIHTGPNDTISIEFLDIKYDHIKKHLDQPLGEDQEYDVDKASSSDYISMYEDMEAIAGRPLTPNEKLEIMEAIEYYQLNTDLAITAFVRASENKGRIKSISYVKGIMKSWFDNNISSLHDLDLYEEESRTKNEIYREVFRSLGINRKNPTSYEEEVMEDWIEKYQMDKDMILMACSKTINTSTPSIKYIDGIIKAWHKSGVKTLEDVEAEDKRFIKAKEDKKKHSQAKSPRQAVPVKKTAFHNYKQGAASKYSPEELTQLVRKLNKK</sequence>
<dbReference type="Gene3D" id="1.10.10.630">
    <property type="entry name" value="DnaD domain-like"/>
    <property type="match status" value="2"/>
</dbReference>
<dbReference type="InterPro" id="IPR017019">
    <property type="entry name" value="DNA_replication_prd_bac"/>
</dbReference>
<accession>A0A135YUL3</accession>
<dbReference type="Proteomes" id="UP000255101">
    <property type="component" value="Unassembled WGS sequence"/>
</dbReference>
<dbReference type="EMBL" id="UGTB01000004">
    <property type="protein sequence ID" value="SUB61891.1"/>
    <property type="molecule type" value="Genomic_DNA"/>
</dbReference>
<organism evidence="4 6">
    <name type="scientific">Peptostreptococcus anaerobius</name>
    <dbReference type="NCBI Taxonomy" id="1261"/>
    <lineage>
        <taxon>Bacteria</taxon>
        <taxon>Bacillati</taxon>
        <taxon>Bacillota</taxon>
        <taxon>Clostridia</taxon>
        <taxon>Peptostreptococcales</taxon>
        <taxon>Peptostreptococcaceae</taxon>
        <taxon>Peptostreptococcus</taxon>
    </lineage>
</organism>
<evidence type="ECO:0000256" key="1">
    <source>
        <dbReference type="ARBA" id="ARBA00093462"/>
    </source>
</evidence>
<dbReference type="STRING" id="1261.HMPREF3195_00943"/>
<dbReference type="PIRSF" id="PIRSF033722">
    <property type="entry name" value="DnaD_CA_C3587_prd"/>
    <property type="match status" value="1"/>
</dbReference>
<feature type="domain" description="DnaB/C C-terminal" evidence="3">
    <location>
        <begin position="134"/>
        <end position="207"/>
    </location>
</feature>
<dbReference type="Proteomes" id="UP000070326">
    <property type="component" value="Unassembled WGS sequence"/>
</dbReference>
<dbReference type="PANTHER" id="PTHR37293:SF5">
    <property type="entry name" value="DNA REPLICATION PROTEIN"/>
    <property type="match status" value="1"/>
</dbReference>
<evidence type="ECO:0000313" key="6">
    <source>
        <dbReference type="Proteomes" id="UP000070326"/>
    </source>
</evidence>
<comment type="similarity">
    <text evidence="1">Belongs to the DnaB/DnaD family.</text>
</comment>
<dbReference type="RefSeq" id="WP_019595687.1">
    <property type="nucleotide sequence ID" value="NZ_CAXUJS010000014.1"/>
</dbReference>
<dbReference type="EMBL" id="LSQZ01000035">
    <property type="protein sequence ID" value="KXI13050.1"/>
    <property type="molecule type" value="Genomic_DNA"/>
</dbReference>
<dbReference type="Pfam" id="PF07261">
    <property type="entry name" value="DnaB_2"/>
    <property type="match status" value="2"/>
</dbReference>
<dbReference type="NCBIfam" id="TIGR01446">
    <property type="entry name" value="DnaD_dom"/>
    <property type="match status" value="2"/>
</dbReference>
<evidence type="ECO:0000259" key="3">
    <source>
        <dbReference type="Pfam" id="PF07261"/>
    </source>
</evidence>
<dbReference type="InterPro" id="IPR006343">
    <property type="entry name" value="DnaB/C_C"/>
</dbReference>
<dbReference type="eggNOG" id="COG3935">
    <property type="taxonomic scope" value="Bacteria"/>
</dbReference>
<gene>
    <name evidence="4" type="ORF">HMPREF3195_00943</name>
    <name evidence="5" type="ORF">NCTC11460_01882</name>
</gene>
<proteinExistence type="inferred from homology"/>
<reference evidence="4 6" key="1">
    <citation type="submission" date="2016-02" db="EMBL/GenBank/DDBJ databases">
        <authorList>
            <person name="Wen L."/>
            <person name="He K."/>
            <person name="Yang H."/>
        </authorList>
    </citation>
    <scope>NUCLEOTIDE SEQUENCE [LARGE SCALE GENOMIC DNA]</scope>
    <source>
        <strain evidence="4 6">MJR8628A</strain>
    </source>
</reference>
<evidence type="ECO:0000313" key="7">
    <source>
        <dbReference type="Proteomes" id="UP000255101"/>
    </source>
</evidence>
<protein>
    <submittedName>
        <fullName evidence="4">DnaD domain protein</fullName>
    </submittedName>
</protein>
<name>A0A135YUL3_9FIRM</name>
<dbReference type="InterPro" id="IPR053162">
    <property type="entry name" value="DnaD"/>
</dbReference>
<dbReference type="AlphaFoldDB" id="A0A135YUL3"/>
<dbReference type="InterPro" id="IPR034829">
    <property type="entry name" value="DnaD-like_sf"/>
</dbReference>
<dbReference type="PANTHER" id="PTHR37293">
    <property type="entry name" value="PHAGE REPLICATION PROTEIN-RELATED"/>
    <property type="match status" value="1"/>
</dbReference>
<evidence type="ECO:0000313" key="4">
    <source>
        <dbReference type="EMBL" id="KXI13050.1"/>
    </source>
</evidence>
<dbReference type="SUPFAM" id="SSF158499">
    <property type="entry name" value="DnaD domain-like"/>
    <property type="match status" value="2"/>
</dbReference>